<reference evidence="7 9" key="1">
    <citation type="journal article" date="2008" name="J. Bacteriol.">
        <title>Insights into plant cell wall degradation from the genome sequence of the soil bacterium Cellvibrio japonicus.</title>
        <authorList>
            <person name="Deboy R.T."/>
            <person name="Mongodin E.F."/>
            <person name="Fouts D.E."/>
            <person name="Tailford L.E."/>
            <person name="Khouri H."/>
            <person name="Emerson J.B."/>
            <person name="Mohamoud Y."/>
            <person name="Watkins K."/>
            <person name="Henrissat B."/>
            <person name="Gilbert H.J."/>
            <person name="Nelson K.E."/>
        </authorList>
    </citation>
    <scope>NUCLEOTIDE SEQUENCE [LARGE SCALE GENOMIC DNA]</scope>
    <source>
        <strain evidence="7 9">Ueda107</strain>
    </source>
</reference>
<evidence type="ECO:0000259" key="4">
    <source>
        <dbReference type="Pfam" id="PF13007"/>
    </source>
</evidence>
<organism evidence="7 9">
    <name type="scientific">Cellvibrio japonicus (strain Ueda107)</name>
    <name type="common">Pseudomonas fluorescens subsp. cellulosa</name>
    <dbReference type="NCBI Taxonomy" id="498211"/>
    <lineage>
        <taxon>Bacteria</taxon>
        <taxon>Pseudomonadati</taxon>
        <taxon>Pseudomonadota</taxon>
        <taxon>Gammaproteobacteria</taxon>
        <taxon>Cellvibrionales</taxon>
        <taxon>Cellvibrionaceae</taxon>
        <taxon>Cellvibrio</taxon>
    </lineage>
</organism>
<evidence type="ECO:0000256" key="1">
    <source>
        <dbReference type="SAM" id="Coils"/>
    </source>
</evidence>
<gene>
    <name evidence="6" type="ordered locus">CJA_1313</name>
    <name evidence="7" type="ordered locus">CJA_2862</name>
    <name evidence="8" type="ordered locus">CJA_3783</name>
</gene>
<dbReference type="Pfam" id="PF13007">
    <property type="entry name" value="LZ_Tnp_IS66"/>
    <property type="match status" value="1"/>
</dbReference>
<dbReference type="PANTHER" id="PTHR33678:SF1">
    <property type="entry name" value="BLL1576 PROTEIN"/>
    <property type="match status" value="1"/>
</dbReference>
<evidence type="ECO:0000259" key="3">
    <source>
        <dbReference type="Pfam" id="PF13005"/>
    </source>
</evidence>
<feature type="domain" description="Transposase TnpC homeodomain" evidence="4">
    <location>
        <begin position="49"/>
        <end position="123"/>
    </location>
</feature>
<dbReference type="EMBL" id="CP000934">
    <property type="protein sequence ID" value="ACE85388.1"/>
    <property type="molecule type" value="Genomic_DNA"/>
</dbReference>
<dbReference type="AlphaFoldDB" id="B3PC48"/>
<dbReference type="KEGG" id="cja:CJA_2862"/>
<evidence type="ECO:0000313" key="6">
    <source>
        <dbReference type="EMBL" id="ACE84384.1"/>
    </source>
</evidence>
<evidence type="ECO:0000313" key="8">
    <source>
        <dbReference type="EMBL" id="ACE85388.1"/>
    </source>
</evidence>
<dbReference type="STRING" id="498211.CJA_1313"/>
<keyword evidence="1" id="KW-0175">Coiled coil</keyword>
<dbReference type="InterPro" id="IPR039552">
    <property type="entry name" value="IS66_C"/>
</dbReference>
<dbReference type="Pfam" id="PF13005">
    <property type="entry name" value="zf-IS66"/>
    <property type="match status" value="1"/>
</dbReference>
<dbReference type="InterPro" id="IPR024463">
    <property type="entry name" value="Transposase_TnpC_homeodom"/>
</dbReference>
<feature type="coiled-coil region" evidence="1">
    <location>
        <begin position="25"/>
        <end position="59"/>
    </location>
</feature>
<feature type="domain" description="Transposase IS66 central" evidence="2">
    <location>
        <begin position="190"/>
        <end position="475"/>
    </location>
</feature>
<dbReference type="InterPro" id="IPR004291">
    <property type="entry name" value="Transposase_IS66_central"/>
</dbReference>
<feature type="domain" description="Transposase IS66 zinc-finger binding" evidence="3">
    <location>
        <begin position="132"/>
        <end position="175"/>
    </location>
</feature>
<dbReference type="EMBL" id="CP000934">
    <property type="protein sequence ID" value="ACE84384.1"/>
    <property type="molecule type" value="Genomic_DNA"/>
</dbReference>
<accession>B3PC48</accession>
<dbReference type="Pfam" id="PF13817">
    <property type="entry name" value="DDE_Tnp_IS66_C"/>
    <property type="match status" value="1"/>
</dbReference>
<dbReference type="OrthoDB" id="9800877at2"/>
<reference evidence="7" key="2">
    <citation type="submission" date="2008-01" db="EMBL/GenBank/DDBJ databases">
        <authorList>
            <person name="DeBoy R.T."/>
            <person name="Mongodin E.F."/>
            <person name="Fouts D.E."/>
            <person name="Tailford L.E."/>
            <person name="Daugherty S.C."/>
            <person name="Khouri H.M."/>
            <person name="Emerson J.B."/>
            <person name="Mohamoud Y."/>
            <person name="Watkins K.L."/>
            <person name="Henrissat B."/>
            <person name="Gilbert H.J."/>
            <person name="Nelson K.E."/>
        </authorList>
    </citation>
    <scope>NUCLEOTIDE SEQUENCE</scope>
    <source>
        <strain evidence="7">Ueda107</strain>
    </source>
</reference>
<evidence type="ECO:0000313" key="7">
    <source>
        <dbReference type="EMBL" id="ACE84682.1"/>
    </source>
</evidence>
<protein>
    <submittedName>
        <fullName evidence="7">IS66 family element, transposase</fullName>
    </submittedName>
</protein>
<dbReference type="HOGENOM" id="CLU_023034_0_2_6"/>
<dbReference type="eggNOG" id="COG4974">
    <property type="taxonomic scope" value="Bacteria"/>
</dbReference>
<dbReference type="EMBL" id="CP000934">
    <property type="protein sequence ID" value="ACE84682.1"/>
    <property type="molecule type" value="Genomic_DNA"/>
</dbReference>
<dbReference type="PANTHER" id="PTHR33678">
    <property type="entry name" value="BLL1576 PROTEIN"/>
    <property type="match status" value="1"/>
</dbReference>
<dbReference type="KEGG" id="cja:CJA_1313"/>
<evidence type="ECO:0000259" key="2">
    <source>
        <dbReference type="Pfam" id="PF03050"/>
    </source>
</evidence>
<evidence type="ECO:0000259" key="5">
    <source>
        <dbReference type="Pfam" id="PF13817"/>
    </source>
</evidence>
<dbReference type="RefSeq" id="WP_012486949.1">
    <property type="nucleotide sequence ID" value="NC_010995.1"/>
</dbReference>
<keyword evidence="9" id="KW-1185">Reference proteome</keyword>
<dbReference type="NCBIfam" id="NF033517">
    <property type="entry name" value="transpos_IS66"/>
    <property type="match status" value="1"/>
</dbReference>
<dbReference type="Proteomes" id="UP000001036">
    <property type="component" value="Chromosome"/>
</dbReference>
<dbReference type="InterPro" id="IPR052344">
    <property type="entry name" value="Transposase-related"/>
</dbReference>
<dbReference type="KEGG" id="cja:CJA_3783"/>
<evidence type="ECO:0000313" key="9">
    <source>
        <dbReference type="Proteomes" id="UP000001036"/>
    </source>
</evidence>
<proteinExistence type="predicted"/>
<sequence>MKNISDLVQENIELQKIVANKDDIISLHERSLQEKEQSLHAKEKRIRLLEEYILSLQQKQFGSSSEKQEVLQAELVFTEAEDTAEAEAPEQVDAFADDTVVVAEHKRKKKRASIPKELHRIEITHDLPEDQKCCPHDGSLLKPIGFESHEQLDIIPASVRVLHHKRLKYACPCCENYLVTAKKPAQPIEKSIASPGLLAHIATQKYVDAMPLYRQTDIFKRIGVEMDRTTLANWMIRCGNLVQPLINLLHERMLEQTILHADETRVQVLNETGRAAETQSFMWVLRSTQPTCAAVLYRYEPTRSGKVITELLRDFNGALMTDGYAAYNAPCEKKGITHLACWAHARRKFIEAQKIQAKGKTGKADQAIAFIQQLYGIEKAIKDKTPEEKYQLRQTQSLPVLQKIKVWLDKGLAHSPPQSLIGKALHYLHEQWPKLVRYVESGDYPIDNNAAENAIRPFVIGRKNWLFSTSPKGATASANLYSVIETAKANGLEPYGYLKTIFTELPNATSLEQIEALLPWNYKDGVS</sequence>
<dbReference type="InterPro" id="IPR024474">
    <property type="entry name" value="Znf_dom_IS66"/>
</dbReference>
<name>B3PC48_CELJU</name>
<dbReference type="Pfam" id="PF03050">
    <property type="entry name" value="DDE_Tnp_IS66"/>
    <property type="match status" value="1"/>
</dbReference>
<feature type="domain" description="Transposase IS66 C-terminal" evidence="5">
    <location>
        <begin position="482"/>
        <end position="520"/>
    </location>
</feature>